<dbReference type="GeneID" id="73351463"/>
<protein>
    <submittedName>
        <fullName evidence="3">Uncharacterized protein</fullName>
    </submittedName>
</protein>
<name>A0A9Q8SEY1_9PEZI</name>
<evidence type="ECO:0000313" key="3">
    <source>
        <dbReference type="EMBL" id="UQC76034.1"/>
    </source>
</evidence>
<organism evidence="3 4">
    <name type="scientific">Colletotrichum lupini</name>
    <dbReference type="NCBI Taxonomy" id="145971"/>
    <lineage>
        <taxon>Eukaryota</taxon>
        <taxon>Fungi</taxon>
        <taxon>Dikarya</taxon>
        <taxon>Ascomycota</taxon>
        <taxon>Pezizomycotina</taxon>
        <taxon>Sordariomycetes</taxon>
        <taxon>Hypocreomycetidae</taxon>
        <taxon>Glomerellales</taxon>
        <taxon>Glomerellaceae</taxon>
        <taxon>Colletotrichum</taxon>
        <taxon>Colletotrichum acutatum species complex</taxon>
    </lineage>
</organism>
<evidence type="ECO:0000256" key="1">
    <source>
        <dbReference type="SAM" id="MobiDB-lite"/>
    </source>
</evidence>
<keyword evidence="4" id="KW-1185">Reference proteome</keyword>
<reference evidence="3" key="1">
    <citation type="journal article" date="2021" name="Mol. Plant Microbe Interact.">
        <title>Complete Genome Sequence of the Plant-Pathogenic Fungus Colletotrichum lupini.</title>
        <authorList>
            <person name="Baroncelli R."/>
            <person name="Pensec F."/>
            <person name="Da Lio D."/>
            <person name="Boufleur T."/>
            <person name="Vicente I."/>
            <person name="Sarrocco S."/>
            <person name="Picot A."/>
            <person name="Baraldi E."/>
            <person name="Sukno S."/>
            <person name="Thon M."/>
            <person name="Le Floch G."/>
        </authorList>
    </citation>
    <scope>NUCLEOTIDE SEQUENCE</scope>
    <source>
        <strain evidence="3">IMI 504893</strain>
    </source>
</reference>
<dbReference type="KEGG" id="clup:CLUP02_17545"/>
<proteinExistence type="predicted"/>
<feature type="signal peptide" evidence="2">
    <location>
        <begin position="1"/>
        <end position="20"/>
    </location>
</feature>
<feature type="region of interest" description="Disordered" evidence="1">
    <location>
        <begin position="78"/>
        <end position="120"/>
    </location>
</feature>
<sequence length="242" mass="25823">MQFSATLIVLAAAVFFGADAAPAGNVRRDKPVVSEGIPNLVKYVGAGEKDKAFIPEGAGVINTDKVVPLQYVPKAKPVPPIAKEGDGKVDTNVPTTKDGDDKTDAGVPTTKEGDGKVNNTDIATPEAPDSSVDDFVQHGGALCQHQEMKRRVLHAYSLKAYSGVDDAPKVCGDLWRNLRRFSGCFAASDASCRAGTDKGELIWHFVASTFCNVGMVQAAWYEATQNKYGAAECKDVEQLGFR</sequence>
<dbReference type="RefSeq" id="XP_049137677.1">
    <property type="nucleotide sequence ID" value="XM_049296453.1"/>
</dbReference>
<evidence type="ECO:0000313" key="4">
    <source>
        <dbReference type="Proteomes" id="UP000830671"/>
    </source>
</evidence>
<feature type="chain" id="PRO_5040275803" evidence="2">
    <location>
        <begin position="21"/>
        <end position="242"/>
    </location>
</feature>
<keyword evidence="2" id="KW-0732">Signal</keyword>
<dbReference type="AlphaFoldDB" id="A0A9Q8SEY1"/>
<evidence type="ECO:0000256" key="2">
    <source>
        <dbReference type="SAM" id="SignalP"/>
    </source>
</evidence>
<gene>
    <name evidence="3" type="ORF">CLUP02_17545</name>
</gene>
<accession>A0A9Q8SEY1</accession>
<dbReference type="EMBL" id="CP019472">
    <property type="protein sequence ID" value="UQC76034.1"/>
    <property type="molecule type" value="Genomic_DNA"/>
</dbReference>
<dbReference type="Proteomes" id="UP000830671">
    <property type="component" value="Chromosome 10"/>
</dbReference>